<feature type="transmembrane region" description="Helical" evidence="1">
    <location>
        <begin position="12"/>
        <end position="33"/>
    </location>
</feature>
<feature type="transmembrane region" description="Helical" evidence="1">
    <location>
        <begin position="133"/>
        <end position="159"/>
    </location>
</feature>
<feature type="transmembrane region" description="Helical" evidence="1">
    <location>
        <begin position="63"/>
        <end position="89"/>
    </location>
</feature>
<evidence type="ECO:0000313" key="2">
    <source>
        <dbReference type="EMBL" id="CEK82719.1"/>
    </source>
</evidence>
<dbReference type="EMBL" id="HACG01035854">
    <property type="protein sequence ID" value="CEK82719.1"/>
    <property type="molecule type" value="Transcribed_RNA"/>
</dbReference>
<keyword evidence="1" id="KW-1133">Transmembrane helix</keyword>
<organism evidence="2">
    <name type="scientific">Arion vulgaris</name>
    <dbReference type="NCBI Taxonomy" id="1028688"/>
    <lineage>
        <taxon>Eukaryota</taxon>
        <taxon>Metazoa</taxon>
        <taxon>Spiralia</taxon>
        <taxon>Lophotrochozoa</taxon>
        <taxon>Mollusca</taxon>
        <taxon>Gastropoda</taxon>
        <taxon>Heterobranchia</taxon>
        <taxon>Euthyneura</taxon>
        <taxon>Panpulmonata</taxon>
        <taxon>Eupulmonata</taxon>
        <taxon>Stylommatophora</taxon>
        <taxon>Helicina</taxon>
        <taxon>Arionoidea</taxon>
        <taxon>Arionidae</taxon>
        <taxon>Arion</taxon>
    </lineage>
</organism>
<gene>
    <name evidence="2" type="primary">ORF133126</name>
</gene>
<evidence type="ECO:0000256" key="1">
    <source>
        <dbReference type="SAM" id="Phobius"/>
    </source>
</evidence>
<keyword evidence="1" id="KW-0812">Transmembrane</keyword>
<reference evidence="2" key="1">
    <citation type="submission" date="2014-12" db="EMBL/GenBank/DDBJ databases">
        <title>Insight into the proteome of Arion vulgaris.</title>
        <authorList>
            <person name="Aradska J."/>
            <person name="Bulat T."/>
            <person name="Smidak R."/>
            <person name="Sarate P."/>
            <person name="Gangsoo J."/>
            <person name="Sialana F."/>
            <person name="Bilban M."/>
            <person name="Lubec G."/>
        </authorList>
    </citation>
    <scope>NUCLEOTIDE SEQUENCE</scope>
    <source>
        <tissue evidence="2">Skin</tissue>
    </source>
</reference>
<keyword evidence="1" id="KW-0472">Membrane</keyword>
<feature type="transmembrane region" description="Helical" evidence="1">
    <location>
        <begin position="101"/>
        <end position="121"/>
    </location>
</feature>
<name>A0A0B7ANU0_9EUPU</name>
<accession>A0A0B7ANU0</accession>
<dbReference type="AlphaFoldDB" id="A0A0B7ANU0"/>
<protein>
    <submittedName>
        <fullName evidence="2">Uncharacterized protein</fullName>
    </submittedName>
</protein>
<proteinExistence type="predicted"/>
<sequence length="187" mass="21966">MALPRRCLCWNLRTATFANIITLTIMAGGALLLRCLDISTIIDDKFIINQAFRHPWRSHQWQAFLASDVILIICHIGIILFALYMLYMITQKHFVLYMETLRAFLYTFIMYIFVEFCFAVFEFSFYGLNTFRLAFVVFLWLYWLARTIGNICIAIILLARLHEIEDDMATEIRSSDKKYVHSYSALG</sequence>